<feature type="domain" description="Glyoxalase-like" evidence="2">
    <location>
        <begin position="8"/>
        <end position="117"/>
    </location>
</feature>
<evidence type="ECO:0000259" key="2">
    <source>
        <dbReference type="Pfam" id="PF18029"/>
    </source>
</evidence>
<keyword evidence="3" id="KW-0808">Transferase</keyword>
<dbReference type="PANTHER" id="PTHR35908:SF1">
    <property type="entry name" value="CONSERVED PROTEIN"/>
    <property type="match status" value="1"/>
</dbReference>
<accession>D3Q3V0</accession>
<feature type="domain" description="Phosphoribosyltransferase" evidence="1">
    <location>
        <begin position="208"/>
        <end position="296"/>
    </location>
</feature>
<dbReference type="Gene3D" id="3.40.50.2020">
    <property type="match status" value="1"/>
</dbReference>
<dbReference type="InterPro" id="IPR029068">
    <property type="entry name" value="Glyas_Bleomycin-R_OHBP_Dase"/>
</dbReference>
<dbReference type="SUPFAM" id="SSF53271">
    <property type="entry name" value="PRTase-like"/>
    <property type="match status" value="1"/>
</dbReference>
<dbReference type="Pfam" id="PF18029">
    <property type="entry name" value="Glyoxalase_6"/>
    <property type="match status" value="1"/>
</dbReference>
<dbReference type="InterPro" id="IPR041581">
    <property type="entry name" value="Glyoxalase_6"/>
</dbReference>
<dbReference type="STRING" id="446470.Snas_4370"/>
<dbReference type="Pfam" id="PF00156">
    <property type="entry name" value="Pribosyltran"/>
    <property type="match status" value="1"/>
</dbReference>
<reference evidence="3 4" key="1">
    <citation type="journal article" date="2009" name="Stand. Genomic Sci.">
        <title>Complete genome sequence of Stackebrandtia nassauensis type strain (LLR-40K-21).</title>
        <authorList>
            <person name="Munk C."/>
            <person name="Lapidus A."/>
            <person name="Copeland A."/>
            <person name="Jando M."/>
            <person name="Mayilraj S."/>
            <person name="Glavina Del Rio T."/>
            <person name="Nolan M."/>
            <person name="Chen F."/>
            <person name="Lucas S."/>
            <person name="Tice H."/>
            <person name="Cheng J.F."/>
            <person name="Han C."/>
            <person name="Detter J.C."/>
            <person name="Bruce D."/>
            <person name="Goodwin L."/>
            <person name="Chain P."/>
            <person name="Pitluck S."/>
            <person name="Goker M."/>
            <person name="Ovchinikova G."/>
            <person name="Pati A."/>
            <person name="Ivanova N."/>
            <person name="Mavromatis K."/>
            <person name="Chen A."/>
            <person name="Palaniappan K."/>
            <person name="Land M."/>
            <person name="Hauser L."/>
            <person name="Chang Y.J."/>
            <person name="Jeffries C.D."/>
            <person name="Bristow J."/>
            <person name="Eisen J.A."/>
            <person name="Markowitz V."/>
            <person name="Hugenholtz P."/>
            <person name="Kyrpides N.C."/>
            <person name="Klenk H.P."/>
        </authorList>
    </citation>
    <scope>NUCLEOTIDE SEQUENCE [LARGE SCALE GENOMIC DNA]</scope>
    <source>
        <strain evidence="4">DSM 44728 / CIP 108903 / NRRL B-16338 / NBRC 102104 / LLR-40K-21</strain>
    </source>
</reference>
<keyword evidence="4" id="KW-1185">Reference proteome</keyword>
<dbReference type="Gene3D" id="3.10.180.10">
    <property type="entry name" value="2,3-Dihydroxybiphenyl 1,2-Dioxygenase, domain 1"/>
    <property type="match status" value="1"/>
</dbReference>
<protein>
    <submittedName>
        <fullName evidence="3">Phosphoribosyltransferase</fullName>
    </submittedName>
</protein>
<dbReference type="InterPro" id="IPR000836">
    <property type="entry name" value="PRTase_dom"/>
</dbReference>
<evidence type="ECO:0000313" key="4">
    <source>
        <dbReference type="Proteomes" id="UP000000844"/>
    </source>
</evidence>
<evidence type="ECO:0000259" key="1">
    <source>
        <dbReference type="Pfam" id="PF00156"/>
    </source>
</evidence>
<gene>
    <name evidence="3" type="ordered locus">Snas_4370</name>
</gene>
<proteinExistence type="predicted"/>
<keyword evidence="3" id="KW-0328">Glycosyltransferase</keyword>
<dbReference type="GO" id="GO:0016757">
    <property type="term" value="F:glycosyltransferase activity"/>
    <property type="evidence" value="ECO:0007669"/>
    <property type="project" value="UniProtKB-KW"/>
</dbReference>
<dbReference type="KEGG" id="sna:Snas_4370"/>
<dbReference type="EMBL" id="CP001778">
    <property type="protein sequence ID" value="ADD44017.1"/>
    <property type="molecule type" value="Genomic_DNA"/>
</dbReference>
<dbReference type="CDD" id="cd06223">
    <property type="entry name" value="PRTases_typeI"/>
    <property type="match status" value="1"/>
</dbReference>
<dbReference type="AlphaFoldDB" id="D3Q3V0"/>
<dbReference type="SUPFAM" id="SSF54593">
    <property type="entry name" value="Glyoxalase/Bleomycin resistance protein/Dihydroxybiphenyl dioxygenase"/>
    <property type="match status" value="1"/>
</dbReference>
<organism evidence="3 4">
    <name type="scientific">Stackebrandtia nassauensis (strain DSM 44728 / CIP 108903 / NRRL B-16338 / NBRC 102104 / LLR-40K-21)</name>
    <dbReference type="NCBI Taxonomy" id="446470"/>
    <lineage>
        <taxon>Bacteria</taxon>
        <taxon>Bacillati</taxon>
        <taxon>Actinomycetota</taxon>
        <taxon>Actinomycetes</taxon>
        <taxon>Glycomycetales</taxon>
        <taxon>Glycomycetaceae</taxon>
        <taxon>Stackebrandtia</taxon>
    </lineage>
</organism>
<dbReference type="Proteomes" id="UP000000844">
    <property type="component" value="Chromosome"/>
</dbReference>
<dbReference type="InterPro" id="IPR029057">
    <property type="entry name" value="PRTase-like"/>
</dbReference>
<dbReference type="CDD" id="cd06587">
    <property type="entry name" value="VOC"/>
    <property type="match status" value="1"/>
</dbReference>
<sequence>MNVTIENVAFDCADAYRLASFWSRVTGRPLHADDAPGDPVAVILGDPNWPTLYFQQVPEPKTVKNRVHVCLCPDGPRDTEIERVLALGATMFADLRQPDGSGHVVLTDPEGNEFCLLRSRAELPSGHIRLSVHRTGTATHGSPIVEADASASATAEGPDSATIVADAAAALTSRLTWRGGGTDLWPLLSDPAATDAVARGLAAPFVGRTDVVLGPDPGGVLFGPLVARILGVPFAPVCRDRDFFFQGAHEHVSDGYLYVHRAALPDGARALLVDDWSESGSTVTGVAELVAATGATLSAVSFLVDSLPEAARKTLSDKDIAVASLVAATDLDSGA</sequence>
<evidence type="ECO:0000313" key="3">
    <source>
        <dbReference type="EMBL" id="ADD44017.1"/>
    </source>
</evidence>
<dbReference type="HOGENOM" id="CLU_828769_0_0_11"/>
<dbReference type="eggNOG" id="COG0503">
    <property type="taxonomic scope" value="Bacteria"/>
</dbReference>
<dbReference type="PANTHER" id="PTHR35908">
    <property type="entry name" value="HYPOTHETICAL FUSION PROTEIN"/>
    <property type="match status" value="1"/>
</dbReference>
<name>D3Q3V0_STANL</name>